<accession>A0A364V3V1</accession>
<feature type="region of interest" description="Disordered" evidence="1">
    <location>
        <begin position="249"/>
        <end position="275"/>
    </location>
</feature>
<dbReference type="AlphaFoldDB" id="A0A364V3V1"/>
<dbReference type="Gene3D" id="3.40.50.300">
    <property type="entry name" value="P-loop containing nucleotide triphosphate hydrolases"/>
    <property type="match status" value="1"/>
</dbReference>
<keyword evidence="4" id="KW-1185">Reference proteome</keyword>
<keyword evidence="3" id="KW-0547">Nucleotide-binding</keyword>
<reference evidence="3 4" key="1">
    <citation type="journal article" date="2018" name="Syst. Appl. Microbiol.">
        <title>Corynebacterium heidelbergense sp. nov., isolated from the preen glands of Egyptian geese (Alopochen aegyptiacus).</title>
        <authorList>
            <person name="Braun M.S."/>
            <person name="Wang E."/>
            <person name="Zimmermann S."/>
            <person name="Wink M."/>
        </authorList>
    </citation>
    <scope>NUCLEOTIDE SEQUENCE [LARGE SCALE GENOMIC DNA]</scope>
    <source>
        <strain evidence="3 4">647</strain>
    </source>
</reference>
<evidence type="ECO:0000313" key="4">
    <source>
        <dbReference type="Proteomes" id="UP000251577"/>
    </source>
</evidence>
<evidence type="ECO:0000313" key="3">
    <source>
        <dbReference type="EMBL" id="RAV31301.1"/>
    </source>
</evidence>
<comment type="caution">
    <text evidence="3">The sequence shown here is derived from an EMBL/GenBank/DDBJ whole genome shotgun (WGS) entry which is preliminary data.</text>
</comment>
<dbReference type="GO" id="GO:0016887">
    <property type="term" value="F:ATP hydrolysis activity"/>
    <property type="evidence" value="ECO:0007669"/>
    <property type="project" value="InterPro"/>
</dbReference>
<sequence>MVDNAPAERRQPSVYAEDLTLIGDEGPVFGPLNFSVPPRGITVLTGTGGSGRTALALVLAGRMKPTKGKLSVLGMSKPRDIRRHVAIAGVDQIDLLERSVTVRDILNENKAWQRNWFLPYRKADTKDLQYYCGAVYGQRPFPPLDAYISQIPTLDKILLRISLSLHPVNGDHIDMLVVDDVEQVREIGDRIELLNIFARLAEHMPVIVNSVNELPPGSPDHIEVELNTNAGHVEGRARPARALVAAQLHQGKHHEPKHHTANHHTQPAAETETRQ</sequence>
<dbReference type="InterPro" id="IPR003439">
    <property type="entry name" value="ABC_transporter-like_ATP-bd"/>
</dbReference>
<protein>
    <submittedName>
        <fullName evidence="3">ABC transporter ATP-binding protein</fullName>
    </submittedName>
</protein>
<evidence type="ECO:0000256" key="1">
    <source>
        <dbReference type="SAM" id="MobiDB-lite"/>
    </source>
</evidence>
<proteinExistence type="predicted"/>
<gene>
    <name evidence="3" type="ORF">DLJ54_09095</name>
</gene>
<dbReference type="GO" id="GO:0005524">
    <property type="term" value="F:ATP binding"/>
    <property type="evidence" value="ECO:0007669"/>
    <property type="project" value="UniProtKB-KW"/>
</dbReference>
<dbReference type="InterPro" id="IPR027417">
    <property type="entry name" value="P-loop_NTPase"/>
</dbReference>
<dbReference type="SUPFAM" id="SSF52540">
    <property type="entry name" value="P-loop containing nucleoside triphosphate hydrolases"/>
    <property type="match status" value="1"/>
</dbReference>
<keyword evidence="3" id="KW-0067">ATP-binding</keyword>
<name>A0A364V3V1_9CORY</name>
<dbReference type="EMBL" id="QHCV01000121">
    <property type="protein sequence ID" value="RAV31301.1"/>
    <property type="molecule type" value="Genomic_DNA"/>
</dbReference>
<evidence type="ECO:0000259" key="2">
    <source>
        <dbReference type="Pfam" id="PF00005"/>
    </source>
</evidence>
<dbReference type="Pfam" id="PF00005">
    <property type="entry name" value="ABC_tran"/>
    <property type="match status" value="1"/>
</dbReference>
<organism evidence="3 4">
    <name type="scientific">Corynebacterium heidelbergense</name>
    <dbReference type="NCBI Taxonomy" id="2055947"/>
    <lineage>
        <taxon>Bacteria</taxon>
        <taxon>Bacillati</taxon>
        <taxon>Actinomycetota</taxon>
        <taxon>Actinomycetes</taxon>
        <taxon>Mycobacteriales</taxon>
        <taxon>Corynebacteriaceae</taxon>
        <taxon>Corynebacterium</taxon>
    </lineage>
</organism>
<dbReference type="RefSeq" id="WP_113631395.1">
    <property type="nucleotide sequence ID" value="NZ_QHCV01000121.1"/>
</dbReference>
<feature type="compositionally biased region" description="Basic residues" evidence="1">
    <location>
        <begin position="250"/>
        <end position="262"/>
    </location>
</feature>
<dbReference type="Proteomes" id="UP000251577">
    <property type="component" value="Unassembled WGS sequence"/>
</dbReference>
<feature type="domain" description="ABC transporter" evidence="2">
    <location>
        <begin position="31"/>
        <end position="113"/>
    </location>
</feature>